<dbReference type="Proteomes" id="UP000054560">
    <property type="component" value="Unassembled WGS sequence"/>
</dbReference>
<sequence length="125" mass="12884">MTMDSKQKCDVEIEESVALLGTKRVKYTMENDMSSSQAGVSSDVLDDKKDLGEDIDTGPCDVTGTVGLRSAESGSGKGIQGDVPASASAAEIEPLSNGETAEGRADMGSEKASTASNGEVRQHVA</sequence>
<proteinExistence type="predicted"/>
<name>A0A0L0FGV9_9EUKA</name>
<evidence type="ECO:0000256" key="1">
    <source>
        <dbReference type="SAM" id="MobiDB-lite"/>
    </source>
</evidence>
<evidence type="ECO:0000313" key="3">
    <source>
        <dbReference type="Proteomes" id="UP000054560"/>
    </source>
</evidence>
<organism evidence="2 3">
    <name type="scientific">Sphaeroforma arctica JP610</name>
    <dbReference type="NCBI Taxonomy" id="667725"/>
    <lineage>
        <taxon>Eukaryota</taxon>
        <taxon>Ichthyosporea</taxon>
        <taxon>Ichthyophonida</taxon>
        <taxon>Sphaeroforma</taxon>
    </lineage>
</organism>
<gene>
    <name evidence="2" type="ORF">SARC_11476</name>
</gene>
<feature type="region of interest" description="Disordered" evidence="1">
    <location>
        <begin position="32"/>
        <end position="125"/>
    </location>
</feature>
<protein>
    <submittedName>
        <fullName evidence="2">Uncharacterized protein</fullName>
    </submittedName>
</protein>
<accession>A0A0L0FGV9</accession>
<dbReference type="AlphaFoldDB" id="A0A0L0FGV9"/>
<evidence type="ECO:0000313" key="2">
    <source>
        <dbReference type="EMBL" id="KNC76014.1"/>
    </source>
</evidence>
<reference evidence="2 3" key="1">
    <citation type="submission" date="2011-02" db="EMBL/GenBank/DDBJ databases">
        <title>The Genome Sequence of Sphaeroforma arctica JP610.</title>
        <authorList>
            <consortium name="The Broad Institute Genome Sequencing Platform"/>
            <person name="Russ C."/>
            <person name="Cuomo C."/>
            <person name="Young S.K."/>
            <person name="Zeng Q."/>
            <person name="Gargeya S."/>
            <person name="Alvarado L."/>
            <person name="Berlin A."/>
            <person name="Chapman S.B."/>
            <person name="Chen Z."/>
            <person name="Freedman E."/>
            <person name="Gellesch M."/>
            <person name="Goldberg J."/>
            <person name="Griggs A."/>
            <person name="Gujja S."/>
            <person name="Heilman E."/>
            <person name="Heiman D."/>
            <person name="Howarth C."/>
            <person name="Mehta T."/>
            <person name="Neiman D."/>
            <person name="Pearson M."/>
            <person name="Roberts A."/>
            <person name="Saif S."/>
            <person name="Shea T."/>
            <person name="Shenoy N."/>
            <person name="Sisk P."/>
            <person name="Stolte C."/>
            <person name="Sykes S."/>
            <person name="White J."/>
            <person name="Yandava C."/>
            <person name="Burger G."/>
            <person name="Gray M.W."/>
            <person name="Holland P.W.H."/>
            <person name="King N."/>
            <person name="Lang F.B.F."/>
            <person name="Roger A.J."/>
            <person name="Ruiz-Trillo I."/>
            <person name="Haas B."/>
            <person name="Nusbaum C."/>
            <person name="Birren B."/>
        </authorList>
    </citation>
    <scope>NUCLEOTIDE SEQUENCE [LARGE SCALE GENOMIC DNA]</scope>
    <source>
        <strain evidence="2 3">JP610</strain>
    </source>
</reference>
<dbReference type="EMBL" id="KQ243302">
    <property type="protein sequence ID" value="KNC76014.1"/>
    <property type="molecule type" value="Genomic_DNA"/>
</dbReference>
<dbReference type="GeneID" id="25911980"/>
<keyword evidence="3" id="KW-1185">Reference proteome</keyword>
<dbReference type="RefSeq" id="XP_014149916.1">
    <property type="nucleotide sequence ID" value="XM_014294441.1"/>
</dbReference>